<reference evidence="1" key="1">
    <citation type="submission" date="2018-02" db="EMBL/GenBank/DDBJ databases">
        <title>Rhizophora mucronata_Transcriptome.</title>
        <authorList>
            <person name="Meera S.P."/>
            <person name="Sreeshan A."/>
            <person name="Augustine A."/>
        </authorList>
    </citation>
    <scope>NUCLEOTIDE SEQUENCE</scope>
    <source>
        <tissue evidence="1">Leaf</tissue>
    </source>
</reference>
<name>A0A2P2NVN7_RHIMU</name>
<protein>
    <submittedName>
        <fullName evidence="1">Uncharacterized protein</fullName>
    </submittedName>
</protein>
<organism evidence="1">
    <name type="scientific">Rhizophora mucronata</name>
    <name type="common">Asiatic mangrove</name>
    <dbReference type="NCBI Taxonomy" id="61149"/>
    <lineage>
        <taxon>Eukaryota</taxon>
        <taxon>Viridiplantae</taxon>
        <taxon>Streptophyta</taxon>
        <taxon>Embryophyta</taxon>
        <taxon>Tracheophyta</taxon>
        <taxon>Spermatophyta</taxon>
        <taxon>Magnoliopsida</taxon>
        <taxon>eudicotyledons</taxon>
        <taxon>Gunneridae</taxon>
        <taxon>Pentapetalae</taxon>
        <taxon>rosids</taxon>
        <taxon>fabids</taxon>
        <taxon>Malpighiales</taxon>
        <taxon>Rhizophoraceae</taxon>
        <taxon>Rhizophora</taxon>
    </lineage>
</organism>
<accession>A0A2P2NVN7</accession>
<dbReference type="EMBL" id="GGEC01066041">
    <property type="protein sequence ID" value="MBX46525.1"/>
    <property type="molecule type" value="Transcribed_RNA"/>
</dbReference>
<proteinExistence type="predicted"/>
<evidence type="ECO:0000313" key="1">
    <source>
        <dbReference type="EMBL" id="MBX46525.1"/>
    </source>
</evidence>
<dbReference type="AlphaFoldDB" id="A0A2P2NVN7"/>
<sequence length="39" mass="4533">MMQGRQRQRRAIIFQKNYALSCSFQGEVLVSLSAHMLYA</sequence>